<evidence type="ECO:0000313" key="2">
    <source>
        <dbReference type="Proteomes" id="UP001412067"/>
    </source>
</evidence>
<evidence type="ECO:0000313" key="1">
    <source>
        <dbReference type="EMBL" id="KAK8948160.1"/>
    </source>
</evidence>
<dbReference type="EMBL" id="JBBWWR010000016">
    <property type="protein sequence ID" value="KAK8948160.1"/>
    <property type="molecule type" value="Genomic_DNA"/>
</dbReference>
<keyword evidence="2" id="KW-1185">Reference proteome</keyword>
<protein>
    <submittedName>
        <fullName evidence="1">Uncharacterized protein</fullName>
    </submittedName>
</protein>
<comment type="caution">
    <text evidence="1">The sequence shown here is derived from an EMBL/GenBank/DDBJ whole genome shotgun (WGS) entry which is preliminary data.</text>
</comment>
<proteinExistence type="predicted"/>
<gene>
    <name evidence="1" type="ORF">KSP40_PGU016985</name>
</gene>
<reference evidence="1 2" key="1">
    <citation type="journal article" date="2022" name="Nat. Plants">
        <title>Genomes of leafy and leafless Platanthera orchids illuminate the evolution of mycoheterotrophy.</title>
        <authorList>
            <person name="Li M.H."/>
            <person name="Liu K.W."/>
            <person name="Li Z."/>
            <person name="Lu H.C."/>
            <person name="Ye Q.L."/>
            <person name="Zhang D."/>
            <person name="Wang J.Y."/>
            <person name="Li Y.F."/>
            <person name="Zhong Z.M."/>
            <person name="Liu X."/>
            <person name="Yu X."/>
            <person name="Liu D.K."/>
            <person name="Tu X.D."/>
            <person name="Liu B."/>
            <person name="Hao Y."/>
            <person name="Liao X.Y."/>
            <person name="Jiang Y.T."/>
            <person name="Sun W.H."/>
            <person name="Chen J."/>
            <person name="Chen Y.Q."/>
            <person name="Ai Y."/>
            <person name="Zhai J.W."/>
            <person name="Wu S.S."/>
            <person name="Zhou Z."/>
            <person name="Hsiao Y.Y."/>
            <person name="Wu W.L."/>
            <person name="Chen Y.Y."/>
            <person name="Lin Y.F."/>
            <person name="Hsu J.L."/>
            <person name="Li C.Y."/>
            <person name="Wang Z.W."/>
            <person name="Zhao X."/>
            <person name="Zhong W.Y."/>
            <person name="Ma X.K."/>
            <person name="Ma L."/>
            <person name="Huang J."/>
            <person name="Chen G.Z."/>
            <person name="Huang M.Z."/>
            <person name="Huang L."/>
            <person name="Peng D.H."/>
            <person name="Luo Y.B."/>
            <person name="Zou S.Q."/>
            <person name="Chen S.P."/>
            <person name="Lan S."/>
            <person name="Tsai W.C."/>
            <person name="Van de Peer Y."/>
            <person name="Liu Z.J."/>
        </authorList>
    </citation>
    <scope>NUCLEOTIDE SEQUENCE [LARGE SCALE GENOMIC DNA]</scope>
    <source>
        <strain evidence="1">Lor288</strain>
    </source>
</reference>
<dbReference type="Proteomes" id="UP001412067">
    <property type="component" value="Unassembled WGS sequence"/>
</dbReference>
<accession>A0ABR2LRV7</accession>
<name>A0ABR2LRV7_9ASPA</name>
<sequence>MRAGEGTGREETVGVDYYWNGEFHRLCSAPWSSPDDSVDPEKRWRQWRDFAAVLILGGTAMRLDLEERLERRSDLVKRWRGVDPGGSRGVHCSRSRAAEVLKVETKAVQAGIESSRGFVIGNNDLDVERCSWNLCRALGEMLSPGVRETMDVGLKTPGAVLGVTLPLAAYFLAINRAQAAYFPHFYFDVVLLLRFPAISSSCCSESTSSSSTSSPSFYVPLAGGARSSSLCRHRLLLLLHPPPGFLLLFLADYFPAPLFFFFLELGCRETALPLPSFCSAAVDCFSAAAIVLCLMLHREQLSAADFGVSSATACICVVVEPPQGVRWLVADVWWGLCLTVAGMIRGQSSDNGKGGGHAIPMSCFSISKVWFHEGHDSMQHVESNP</sequence>
<organism evidence="1 2">
    <name type="scientific">Platanthera guangdongensis</name>
    <dbReference type="NCBI Taxonomy" id="2320717"/>
    <lineage>
        <taxon>Eukaryota</taxon>
        <taxon>Viridiplantae</taxon>
        <taxon>Streptophyta</taxon>
        <taxon>Embryophyta</taxon>
        <taxon>Tracheophyta</taxon>
        <taxon>Spermatophyta</taxon>
        <taxon>Magnoliopsida</taxon>
        <taxon>Liliopsida</taxon>
        <taxon>Asparagales</taxon>
        <taxon>Orchidaceae</taxon>
        <taxon>Orchidoideae</taxon>
        <taxon>Orchideae</taxon>
        <taxon>Orchidinae</taxon>
        <taxon>Platanthera</taxon>
    </lineage>
</organism>